<organism evidence="1 2">
    <name type="scientific">Limosilactobacillus mucosae</name>
    <name type="common">Lactobacillus mucosae</name>
    <dbReference type="NCBI Taxonomy" id="97478"/>
    <lineage>
        <taxon>Bacteria</taxon>
        <taxon>Bacillati</taxon>
        <taxon>Bacillota</taxon>
        <taxon>Bacilli</taxon>
        <taxon>Lactobacillales</taxon>
        <taxon>Lactobacillaceae</taxon>
        <taxon>Limosilactobacillus</taxon>
    </lineage>
</organism>
<dbReference type="RefSeq" id="WP_272207412.1">
    <property type="nucleotide sequence ID" value="NZ_JAQONC010000001.1"/>
</dbReference>
<sequence>MIELTRTKEQTIWDAMRRDWNLKAISGTDYDFDFETFDEINVSFASWLSSLENFRAKHGLNRDYYKVCQYIAKRFEAIELAAGNIGCYIVSDFLWDLLMSHEPVWIDTLSDVLDNEKLFIQFVHECTNNMINQYHFDDHEAYIDVSADYKLDPYWMMVNSEAYAKESD</sequence>
<dbReference type="EMBL" id="JAQOND010000032">
    <property type="protein sequence ID" value="MDC2828462.1"/>
    <property type="molecule type" value="Genomic_DNA"/>
</dbReference>
<gene>
    <name evidence="1" type="ORF">PO158_09235</name>
</gene>
<accession>A0AAJ1M7W9</accession>
<evidence type="ECO:0000313" key="1">
    <source>
        <dbReference type="EMBL" id="MDC2828462.1"/>
    </source>
</evidence>
<reference evidence="1" key="1">
    <citation type="submission" date="2023-01" db="EMBL/GenBank/DDBJ databases">
        <title>Genome analysis of 13 Lactobacillus isolated from gut of wild boar.</title>
        <authorList>
            <person name="Papp P."/>
            <person name="Libisch B."/>
            <person name="Nagy T."/>
            <person name="Olasz F."/>
        </authorList>
    </citation>
    <scope>NUCLEOTIDE SEQUENCE</scope>
    <source>
        <strain evidence="1">F108</strain>
    </source>
</reference>
<dbReference type="Proteomes" id="UP001218021">
    <property type="component" value="Unassembled WGS sequence"/>
</dbReference>
<proteinExistence type="predicted"/>
<evidence type="ECO:0000313" key="2">
    <source>
        <dbReference type="Proteomes" id="UP001218021"/>
    </source>
</evidence>
<comment type="caution">
    <text evidence="1">The sequence shown here is derived from an EMBL/GenBank/DDBJ whole genome shotgun (WGS) entry which is preliminary data.</text>
</comment>
<name>A0AAJ1M7W9_LIMMU</name>
<dbReference type="AlphaFoldDB" id="A0AAJ1M7W9"/>
<protein>
    <submittedName>
        <fullName evidence="1">Uncharacterized protein</fullName>
    </submittedName>
</protein>